<comment type="caution">
    <text evidence="6">The sequence shown here is derived from an EMBL/GenBank/DDBJ whole genome shotgun (WGS) entry which is preliminary data.</text>
</comment>
<dbReference type="Gene3D" id="3.40.640.10">
    <property type="entry name" value="Type I PLP-dependent aspartate aminotransferase-like (Major domain)"/>
    <property type="match status" value="1"/>
</dbReference>
<evidence type="ECO:0000256" key="4">
    <source>
        <dbReference type="PIRSR" id="PIRSR000390-2"/>
    </source>
</evidence>
<evidence type="ECO:0000256" key="2">
    <source>
        <dbReference type="ARBA" id="ARBA00037999"/>
    </source>
</evidence>
<sequence>MVISASPAPFAEPVFVTRPIVPPMEEFVRELESVWRSGWFANGGAQHRTLEDALRNTLGARHLSLFNNGTIALTVACRALRLSGEVITTPFTFPATPHVLSWNNITPVFADIDPVTMTIDPTRIGELVTERTTGILGVHVYGMACDVDGIQKIAEEYGLRVLYDGAHSFGTEVDGRPVAQFGDATMFSFHATKLFHSAEGGALAVLDPLLKNRIDLLKNFGIKNENEVVMPGINGKMNEIQAALGLVVLRHVDAEREARGRLAKVYDERLGSLEGVSVFSLPGHVRSSMQYYVIRVDEKVAPVGRDRLYEKLREFNVFSRRYFHPLCSSLNCYRSHPSASPQNLPVANRIAGEVLALPFFGALGVEGANRVSDMIHHIFQNS</sequence>
<dbReference type="AlphaFoldDB" id="A0A4Y4CSD8"/>
<dbReference type="Proteomes" id="UP000318422">
    <property type="component" value="Unassembled WGS sequence"/>
</dbReference>
<evidence type="ECO:0000256" key="3">
    <source>
        <dbReference type="PIRSR" id="PIRSR000390-1"/>
    </source>
</evidence>
<dbReference type="Gene3D" id="3.90.1150.10">
    <property type="entry name" value="Aspartate Aminotransferase, domain 1"/>
    <property type="match status" value="1"/>
</dbReference>
<evidence type="ECO:0000313" key="6">
    <source>
        <dbReference type="EMBL" id="GEC94384.1"/>
    </source>
</evidence>
<protein>
    <submittedName>
        <fullName evidence="6">Aminotransferase</fullName>
    </submittedName>
</protein>
<proteinExistence type="inferred from homology"/>
<dbReference type="GO" id="GO:0000271">
    <property type="term" value="P:polysaccharide biosynthetic process"/>
    <property type="evidence" value="ECO:0007669"/>
    <property type="project" value="TreeGrafter"/>
</dbReference>
<dbReference type="RefSeq" id="WP_218028637.1">
    <property type="nucleotide sequence ID" value="NZ_BJNV01000006.1"/>
</dbReference>
<keyword evidence="6" id="KW-0032">Aminotransferase</keyword>
<dbReference type="GO" id="GO:0030170">
    <property type="term" value="F:pyridoxal phosphate binding"/>
    <property type="evidence" value="ECO:0007669"/>
    <property type="project" value="TreeGrafter"/>
</dbReference>
<dbReference type="Pfam" id="PF01041">
    <property type="entry name" value="DegT_DnrJ_EryC1"/>
    <property type="match status" value="1"/>
</dbReference>
<dbReference type="InterPro" id="IPR015422">
    <property type="entry name" value="PyrdxlP-dep_Trfase_small"/>
</dbReference>
<evidence type="ECO:0000256" key="1">
    <source>
        <dbReference type="ARBA" id="ARBA00022898"/>
    </source>
</evidence>
<gene>
    <name evidence="6" type="ORF">ZRA01_04570</name>
</gene>
<keyword evidence="6" id="KW-0808">Transferase</keyword>
<dbReference type="GO" id="GO:0008483">
    <property type="term" value="F:transaminase activity"/>
    <property type="evidence" value="ECO:0007669"/>
    <property type="project" value="UniProtKB-KW"/>
</dbReference>
<accession>A0A4Y4CSD8</accession>
<dbReference type="PANTHER" id="PTHR30244">
    <property type="entry name" value="TRANSAMINASE"/>
    <property type="match status" value="1"/>
</dbReference>
<dbReference type="PANTHER" id="PTHR30244:SF9">
    <property type="entry name" value="PROTEIN RV3402C"/>
    <property type="match status" value="1"/>
</dbReference>
<keyword evidence="1 4" id="KW-0663">Pyridoxal phosphate</keyword>
<dbReference type="CDD" id="cd00616">
    <property type="entry name" value="AHBA_syn"/>
    <property type="match status" value="1"/>
</dbReference>
<feature type="modified residue" description="N6-(pyridoxal phosphate)lysine" evidence="4">
    <location>
        <position position="193"/>
    </location>
</feature>
<dbReference type="InterPro" id="IPR000653">
    <property type="entry name" value="DegT/StrS_aminotransferase"/>
</dbReference>
<dbReference type="InterPro" id="IPR015424">
    <property type="entry name" value="PyrdxlP-dep_Trfase"/>
</dbReference>
<reference evidence="6 7" key="1">
    <citation type="submission" date="2019-06" db="EMBL/GenBank/DDBJ databases">
        <title>Whole genome shotgun sequence of Zoogloea ramigera NBRC 15342.</title>
        <authorList>
            <person name="Hosoyama A."/>
            <person name="Uohara A."/>
            <person name="Ohji S."/>
            <person name="Ichikawa N."/>
        </authorList>
    </citation>
    <scope>NUCLEOTIDE SEQUENCE [LARGE SCALE GENOMIC DNA]</scope>
    <source>
        <strain evidence="6 7">NBRC 15342</strain>
    </source>
</reference>
<feature type="active site" description="Proton acceptor" evidence="3">
    <location>
        <position position="193"/>
    </location>
</feature>
<comment type="similarity">
    <text evidence="2 5">Belongs to the DegT/DnrJ/EryC1 family.</text>
</comment>
<name>A0A4Y4CSD8_ZOORA</name>
<dbReference type="InterPro" id="IPR015421">
    <property type="entry name" value="PyrdxlP-dep_Trfase_major"/>
</dbReference>
<organism evidence="6 7">
    <name type="scientific">Zoogloea ramigera</name>
    <dbReference type="NCBI Taxonomy" id="350"/>
    <lineage>
        <taxon>Bacteria</taxon>
        <taxon>Pseudomonadati</taxon>
        <taxon>Pseudomonadota</taxon>
        <taxon>Betaproteobacteria</taxon>
        <taxon>Rhodocyclales</taxon>
        <taxon>Zoogloeaceae</taxon>
        <taxon>Zoogloea</taxon>
    </lineage>
</organism>
<dbReference type="PIRSF" id="PIRSF000390">
    <property type="entry name" value="PLP_StrS"/>
    <property type="match status" value="1"/>
</dbReference>
<evidence type="ECO:0000313" key="7">
    <source>
        <dbReference type="Proteomes" id="UP000318422"/>
    </source>
</evidence>
<dbReference type="EMBL" id="BJNV01000006">
    <property type="protein sequence ID" value="GEC94384.1"/>
    <property type="molecule type" value="Genomic_DNA"/>
</dbReference>
<evidence type="ECO:0000256" key="5">
    <source>
        <dbReference type="RuleBase" id="RU004508"/>
    </source>
</evidence>
<keyword evidence="7" id="KW-1185">Reference proteome</keyword>
<dbReference type="SUPFAM" id="SSF53383">
    <property type="entry name" value="PLP-dependent transferases"/>
    <property type="match status" value="1"/>
</dbReference>